<sequence>MGLSLRVYCYDPSGQLYSVPETVASAMIGVAVGKGVAVPRFARCTVRFAQFIVELQDRKPVSISMENYYVLRFDSNGVADSERYLRETLEMRDSLFGDKMVAGVIDARGIFATRGRGWSPTATEKIKLNQAVFGEVKVPRLPKLALCATDARIWQAT</sequence>
<dbReference type="EMBL" id="CP014546">
    <property type="protein sequence ID" value="AMN82292.1"/>
    <property type="molecule type" value="Genomic_DNA"/>
</dbReference>
<evidence type="ECO:0000313" key="2">
    <source>
        <dbReference type="Proteomes" id="UP000070516"/>
    </source>
</evidence>
<dbReference type="Proteomes" id="UP000070516">
    <property type="component" value="Chromosome"/>
</dbReference>
<name>A0A127I602_PSEAZ</name>
<proteinExistence type="predicted"/>
<organism evidence="1 2">
    <name type="scientific">Pseudomonas azotoformans</name>
    <dbReference type="NCBI Taxonomy" id="47878"/>
    <lineage>
        <taxon>Bacteria</taxon>
        <taxon>Pseudomonadati</taxon>
        <taxon>Pseudomonadota</taxon>
        <taxon>Gammaproteobacteria</taxon>
        <taxon>Pseudomonadales</taxon>
        <taxon>Pseudomonadaceae</taxon>
        <taxon>Pseudomonas</taxon>
    </lineage>
</organism>
<dbReference type="KEGG" id="pazo:AYR47_30065"/>
<reference evidence="1 2" key="1">
    <citation type="submission" date="2016-02" db="EMBL/GenBank/DDBJ databases">
        <title>Complete genome sequence of Pseudomonas azotoformans S4.</title>
        <authorList>
            <person name="Fang Y."/>
            <person name="Wu L."/>
            <person name="Feng G."/>
        </authorList>
    </citation>
    <scope>NUCLEOTIDE SEQUENCE [LARGE SCALE GENOMIC DNA]</scope>
    <source>
        <strain evidence="1 2">S4</strain>
    </source>
</reference>
<evidence type="ECO:0000313" key="1">
    <source>
        <dbReference type="EMBL" id="AMN82292.1"/>
    </source>
</evidence>
<accession>A0A127I602</accession>
<protein>
    <submittedName>
        <fullName evidence="1">Uncharacterized protein</fullName>
    </submittedName>
</protein>
<gene>
    <name evidence="1" type="ORF">AYR47_30065</name>
</gene>
<dbReference type="RefSeq" id="WP_061449274.1">
    <property type="nucleotide sequence ID" value="NZ_CP014546.1"/>
</dbReference>
<dbReference type="AlphaFoldDB" id="A0A127I602"/>